<evidence type="ECO:0000256" key="16">
    <source>
        <dbReference type="ARBA" id="ARBA00044900"/>
    </source>
</evidence>
<evidence type="ECO:0000256" key="1">
    <source>
        <dbReference type="ARBA" id="ARBA00004155"/>
    </source>
</evidence>
<comment type="function">
    <text evidence="23">Lysosomal dipeptide uniporter that selectively exports lysine, arginine or histidine-containing dipeptides with a net positive charge from the lysosome lumen into the cytosol. Could play a role in a specific type of protein O-glycosylation indirectly regulating macrophages migration and tissue invasion. Also essential for liver homeostasis.</text>
</comment>
<feature type="transmembrane region" description="Helical" evidence="25">
    <location>
        <begin position="163"/>
        <end position="187"/>
    </location>
</feature>
<comment type="catalytic activity">
    <reaction evidence="8">
        <text>L-lysyl-L-alanine(out) = L-lysyl-L-alanine(in)</text>
        <dbReference type="Rhea" id="RHEA:79399"/>
        <dbReference type="ChEBI" id="CHEBI:229954"/>
    </reaction>
</comment>
<evidence type="ECO:0000256" key="17">
    <source>
        <dbReference type="ARBA" id="ARBA00044903"/>
    </source>
</evidence>
<accession>W4UMY4</accession>
<proteinExistence type="inferred from homology"/>
<reference evidence="26 27" key="1">
    <citation type="journal article" date="2014" name="Genome Announc.">
        <title>Draft Genome Sequence of Bacteroides reticulotermitis Strain JCM 10512T, Isolated from the Gut of a Termite.</title>
        <authorList>
            <person name="Yuki M."/>
            <person name="Oshima K."/>
            <person name="Suda W."/>
            <person name="Sakamoto M."/>
            <person name="Iida T."/>
            <person name="Hattori M."/>
            <person name="Ohkuma M."/>
        </authorList>
    </citation>
    <scope>NUCLEOTIDE SEQUENCE [LARGE SCALE GENOMIC DNA]</scope>
    <source>
        <strain evidence="26 27">JCM 10512</strain>
    </source>
</reference>
<evidence type="ECO:0000256" key="6">
    <source>
        <dbReference type="ARBA" id="ARBA00023136"/>
    </source>
</evidence>
<feature type="transmembrane region" description="Helical" evidence="25">
    <location>
        <begin position="219"/>
        <end position="238"/>
    </location>
</feature>
<evidence type="ECO:0000256" key="24">
    <source>
        <dbReference type="ARBA" id="ARBA00046376"/>
    </source>
</evidence>
<comment type="catalytic activity">
    <reaction evidence="14">
        <text>L-aspartyl-L-lysine(out) = L-aspartyl-L-lysine(in)</text>
        <dbReference type="Rhea" id="RHEA:79411"/>
        <dbReference type="ChEBI" id="CHEBI:229953"/>
    </reaction>
</comment>
<evidence type="ECO:0000256" key="21">
    <source>
        <dbReference type="ARBA" id="ARBA00044985"/>
    </source>
</evidence>
<dbReference type="PANTHER" id="PTHR23512:SF3">
    <property type="entry name" value="MAJOR FACILITATOR SUPERFAMILY DOMAIN-CONTAINING PROTEIN 1"/>
    <property type="match status" value="1"/>
</dbReference>
<feature type="transmembrane region" description="Helical" evidence="25">
    <location>
        <begin position="20"/>
        <end position="43"/>
    </location>
</feature>
<evidence type="ECO:0000256" key="14">
    <source>
        <dbReference type="ARBA" id="ARBA00044898"/>
    </source>
</evidence>
<evidence type="ECO:0000256" key="23">
    <source>
        <dbReference type="ARBA" id="ARBA00045709"/>
    </source>
</evidence>
<evidence type="ECO:0000256" key="8">
    <source>
        <dbReference type="ARBA" id="ARBA00044876"/>
    </source>
</evidence>
<evidence type="ECO:0000256" key="4">
    <source>
        <dbReference type="ARBA" id="ARBA00022692"/>
    </source>
</evidence>
<evidence type="ECO:0000256" key="2">
    <source>
        <dbReference type="ARBA" id="ARBA00008335"/>
    </source>
</evidence>
<comment type="catalytic activity">
    <reaction evidence="9">
        <text>L-histidyl-glycine(out) = L-histidyl-glycine(in)</text>
        <dbReference type="Rhea" id="RHEA:79395"/>
        <dbReference type="ChEBI" id="CHEBI:229957"/>
    </reaction>
</comment>
<evidence type="ECO:0000256" key="12">
    <source>
        <dbReference type="ARBA" id="ARBA00044891"/>
    </source>
</evidence>
<comment type="catalytic activity">
    <reaction evidence="17">
        <text>L-arginyl-glycine(out) = L-arginyl-glycine(in)</text>
        <dbReference type="Rhea" id="RHEA:79391"/>
        <dbReference type="ChEBI" id="CHEBI:229955"/>
    </reaction>
</comment>
<dbReference type="PANTHER" id="PTHR23512">
    <property type="entry name" value="MAJOR FACILITATOR SUPERFAMILY DOMAIN-CONTAINING PROTEIN 1"/>
    <property type="match status" value="1"/>
</dbReference>
<comment type="catalytic activity">
    <reaction evidence="12">
        <text>L-lysyl-L-alpha-amino acid(out) = L-lysyl-L-alpha-amino acid(in)</text>
        <dbReference type="Rhea" id="RHEA:79387"/>
        <dbReference type="ChEBI" id="CHEBI:229965"/>
    </reaction>
</comment>
<comment type="caution">
    <text evidence="26">The sequence shown here is derived from an EMBL/GenBank/DDBJ whole genome shotgun (WGS) entry which is preliminary data.</text>
</comment>
<dbReference type="InterPro" id="IPR011701">
    <property type="entry name" value="MFS"/>
</dbReference>
<evidence type="ECO:0000256" key="18">
    <source>
        <dbReference type="ARBA" id="ARBA00044912"/>
    </source>
</evidence>
<dbReference type="Proteomes" id="UP000019131">
    <property type="component" value="Unassembled WGS sequence"/>
</dbReference>
<keyword evidence="4 25" id="KW-0812">Transmembrane</keyword>
<gene>
    <name evidence="26" type="ORF">JCM10512_711</name>
</gene>
<sequence length="286" mass="31873">MSPLKPMLEKELLWDSLDYGFFTSAYGWFNVFLLMLIFGGIILDKMGVRFTGMGACLLMVFGCGIKYYAISTTFPEGAVLFGFRMQVALAALGYAIFGVGVEIAGITVSKIIVKWFKGKEMALAMGLEMATARIGTTLAMVLTVPLADYFGHTDEAGVFHTNIPAPILFCLIMLCVGTIAFFIYTFYDKKLDASLDAQGLEPEEPFRVKDIMYIITNKGFWLIALLCVLFYSAVFPFIKYAADLMVQKYQVDPKMAGIIPACCLLEPSYLLRYSVLYTTVLVKELR</sequence>
<evidence type="ECO:0000256" key="3">
    <source>
        <dbReference type="ARBA" id="ARBA00022448"/>
    </source>
</evidence>
<dbReference type="GO" id="GO:0005765">
    <property type="term" value="C:lysosomal membrane"/>
    <property type="evidence" value="ECO:0007669"/>
    <property type="project" value="UniProtKB-SubCell"/>
</dbReference>
<evidence type="ECO:0000256" key="5">
    <source>
        <dbReference type="ARBA" id="ARBA00022989"/>
    </source>
</evidence>
<comment type="catalytic activity">
    <reaction evidence="11">
        <text>L-alpha-aminoacyl-L-histidine(out) = L-alpha-aminoacyl-L-histidine(in)</text>
        <dbReference type="Rhea" id="RHEA:79375"/>
        <dbReference type="ChEBI" id="CHEBI:229967"/>
    </reaction>
</comment>
<feature type="transmembrane region" description="Helical" evidence="25">
    <location>
        <begin position="258"/>
        <end position="282"/>
    </location>
</feature>
<comment type="catalytic activity">
    <reaction evidence="15">
        <text>L-arginyl-L-alpha-amino acid(out) = L-arginyl-L-alpha-amino acid(in)</text>
        <dbReference type="Rhea" id="RHEA:79371"/>
        <dbReference type="ChEBI" id="CHEBI:84315"/>
    </reaction>
</comment>
<evidence type="ECO:0000256" key="7">
    <source>
        <dbReference type="ARBA" id="ARBA00023228"/>
    </source>
</evidence>
<comment type="catalytic activity">
    <reaction evidence="10">
        <text>L-alpha-aminoacyl-L-arginine(out) = L-alpha-aminoacyl-L-arginine(in)</text>
        <dbReference type="Rhea" id="RHEA:79367"/>
        <dbReference type="ChEBI" id="CHEBI:229968"/>
    </reaction>
</comment>
<feature type="transmembrane region" description="Helical" evidence="25">
    <location>
        <begin position="50"/>
        <end position="69"/>
    </location>
</feature>
<evidence type="ECO:0000256" key="25">
    <source>
        <dbReference type="SAM" id="Phobius"/>
    </source>
</evidence>
<evidence type="ECO:0000256" key="15">
    <source>
        <dbReference type="ARBA" id="ARBA00044899"/>
    </source>
</evidence>
<dbReference type="Pfam" id="PF07690">
    <property type="entry name" value="MFS_1"/>
    <property type="match status" value="1"/>
</dbReference>
<evidence type="ECO:0000256" key="19">
    <source>
        <dbReference type="ARBA" id="ARBA00044919"/>
    </source>
</evidence>
<comment type="catalytic activity">
    <reaction evidence="20">
        <text>L-lysyl-glycine(out) = L-lysyl-glycine(in)</text>
        <dbReference type="Rhea" id="RHEA:79407"/>
        <dbReference type="ChEBI" id="CHEBI:191202"/>
    </reaction>
</comment>
<dbReference type="InterPro" id="IPR036259">
    <property type="entry name" value="MFS_trans_sf"/>
</dbReference>
<comment type="catalytic activity">
    <reaction evidence="19">
        <text>L-alanyl-L-lysine(out) = L-alanyl-L-lysine(in)</text>
        <dbReference type="Rhea" id="RHEA:79415"/>
        <dbReference type="ChEBI" id="CHEBI:192470"/>
    </reaction>
</comment>
<dbReference type="EMBL" id="BAIV01000003">
    <property type="protein sequence ID" value="GAE82505.1"/>
    <property type="molecule type" value="Genomic_DNA"/>
</dbReference>
<dbReference type="AlphaFoldDB" id="W4UMY4"/>
<name>W4UMY4_9BACE</name>
<comment type="catalytic activity">
    <reaction evidence="16">
        <text>L-lysyl-L-lysine(out) = L-lysyl-L-lysine(in)</text>
        <dbReference type="Rhea" id="RHEA:79403"/>
        <dbReference type="ChEBI" id="CHEBI:229956"/>
    </reaction>
</comment>
<comment type="subcellular location">
    <subcellularLocation>
        <location evidence="1">Lysosome membrane</location>
        <topology evidence="1">Multi-pass membrane protein</topology>
    </subcellularLocation>
</comment>
<keyword evidence="7" id="KW-0458">Lysosome</keyword>
<comment type="catalytic activity">
    <reaction evidence="18">
        <text>L-histidyl-L-alpha-amino acid(out) = L-histidyl-L-alpha-amino acid(in)</text>
        <dbReference type="Rhea" id="RHEA:79379"/>
        <dbReference type="ChEBI" id="CHEBI:229964"/>
    </reaction>
</comment>
<keyword evidence="27" id="KW-1185">Reference proteome</keyword>
<comment type="catalytic activity">
    <reaction evidence="13">
        <text>L-alpha-aminoacyl-L-lysine(out) = L-alpha-aminoacyl-L-lysine(in)</text>
        <dbReference type="Rhea" id="RHEA:79383"/>
        <dbReference type="ChEBI" id="CHEBI:229966"/>
    </reaction>
</comment>
<feature type="transmembrane region" description="Helical" evidence="25">
    <location>
        <begin position="89"/>
        <end position="113"/>
    </location>
</feature>
<evidence type="ECO:0000256" key="10">
    <source>
        <dbReference type="ARBA" id="ARBA00044881"/>
    </source>
</evidence>
<evidence type="ECO:0000313" key="27">
    <source>
        <dbReference type="Proteomes" id="UP000019131"/>
    </source>
</evidence>
<keyword evidence="6 25" id="KW-0472">Membrane</keyword>
<dbReference type="GO" id="GO:0022857">
    <property type="term" value="F:transmembrane transporter activity"/>
    <property type="evidence" value="ECO:0007669"/>
    <property type="project" value="InterPro"/>
</dbReference>
<protein>
    <recommendedName>
        <fullName evidence="21">Lysosomal dipeptide transporter MFSD1</fullName>
    </recommendedName>
    <alternativeName>
        <fullName evidence="22">Major facilitator superfamily domain-containing protein 1</fullName>
    </alternativeName>
</protein>
<comment type="subunit">
    <text evidence="24">Homodimer. Interacts with lysosomal protein GLMP (via lumenal domain); the interaction starts while both proteins are still in the endoplasmic reticulum and is required for stabilization of MFSD1 in lysosomes but has no direct effect on its targeting to lysosomes or transporter activity.</text>
</comment>
<organism evidence="26 27">
    <name type="scientific">Bacteroides reticulotermitis JCM 10512</name>
    <dbReference type="NCBI Taxonomy" id="1445607"/>
    <lineage>
        <taxon>Bacteria</taxon>
        <taxon>Pseudomonadati</taxon>
        <taxon>Bacteroidota</taxon>
        <taxon>Bacteroidia</taxon>
        <taxon>Bacteroidales</taxon>
        <taxon>Bacteroidaceae</taxon>
        <taxon>Bacteroides</taxon>
    </lineage>
</organism>
<dbReference type="SUPFAM" id="SSF103473">
    <property type="entry name" value="MFS general substrate transporter"/>
    <property type="match status" value="1"/>
</dbReference>
<comment type="similarity">
    <text evidence="2">Belongs to the major facilitator superfamily.</text>
</comment>
<dbReference type="InterPro" id="IPR052187">
    <property type="entry name" value="MFSD1"/>
</dbReference>
<evidence type="ECO:0000256" key="11">
    <source>
        <dbReference type="ARBA" id="ARBA00044884"/>
    </source>
</evidence>
<evidence type="ECO:0000313" key="26">
    <source>
        <dbReference type="EMBL" id="GAE82505.1"/>
    </source>
</evidence>
<keyword evidence="5 25" id="KW-1133">Transmembrane helix</keyword>
<evidence type="ECO:0000256" key="22">
    <source>
        <dbReference type="ARBA" id="ARBA00045018"/>
    </source>
</evidence>
<evidence type="ECO:0000256" key="13">
    <source>
        <dbReference type="ARBA" id="ARBA00044893"/>
    </source>
</evidence>
<evidence type="ECO:0000256" key="20">
    <source>
        <dbReference type="ARBA" id="ARBA00044924"/>
    </source>
</evidence>
<dbReference type="Gene3D" id="1.20.1250.20">
    <property type="entry name" value="MFS general substrate transporter like domains"/>
    <property type="match status" value="1"/>
</dbReference>
<dbReference type="STRING" id="1445607.JCM10512_711"/>
<keyword evidence="3" id="KW-0813">Transport</keyword>
<evidence type="ECO:0000256" key="9">
    <source>
        <dbReference type="ARBA" id="ARBA00044878"/>
    </source>
</evidence>